<feature type="transmembrane region" description="Helical" evidence="2">
    <location>
        <begin position="84"/>
        <end position="107"/>
    </location>
</feature>
<dbReference type="KEGG" id="cgrn:4412665_01702"/>
<gene>
    <name evidence="3" type="ORF">SAMEA4412665_01702</name>
</gene>
<keyword evidence="2" id="KW-1133">Transmembrane helix</keyword>
<dbReference type="RefSeq" id="WP_021104397.1">
    <property type="nucleotide sequence ID" value="NZ_LT906441.1"/>
</dbReference>
<feature type="transmembrane region" description="Helical" evidence="2">
    <location>
        <begin position="15"/>
        <end position="39"/>
    </location>
</feature>
<feature type="transmembrane region" description="Helical" evidence="2">
    <location>
        <begin position="119"/>
        <end position="142"/>
    </location>
</feature>
<dbReference type="Proteomes" id="UP000215332">
    <property type="component" value="Chromosome 1"/>
</dbReference>
<name>A0A239WXD6_9ACTN</name>
<dbReference type="eggNOG" id="ENOG502ZSJ3">
    <property type="taxonomic scope" value="Bacteria"/>
</dbReference>
<protein>
    <submittedName>
        <fullName evidence="3">Uncharacterized protein</fullName>
    </submittedName>
</protein>
<dbReference type="EMBL" id="LT906441">
    <property type="protein sequence ID" value="SNV39097.1"/>
    <property type="molecule type" value="Genomic_DNA"/>
</dbReference>
<feature type="compositionally biased region" description="Basic and acidic residues" evidence="1">
    <location>
        <begin position="219"/>
        <end position="236"/>
    </location>
</feature>
<keyword evidence="2" id="KW-0812">Transmembrane</keyword>
<dbReference type="AlphaFoldDB" id="A0A239WXD6"/>
<accession>A0A239WXD6</accession>
<proteinExistence type="predicted"/>
<feature type="region of interest" description="Disordered" evidence="1">
    <location>
        <begin position="148"/>
        <end position="236"/>
    </location>
</feature>
<feature type="transmembrane region" description="Helical" evidence="2">
    <location>
        <begin position="54"/>
        <end position="72"/>
    </location>
</feature>
<keyword evidence="2" id="KW-0472">Membrane</keyword>
<evidence type="ECO:0000313" key="3">
    <source>
        <dbReference type="EMBL" id="SNV39097.1"/>
    </source>
</evidence>
<evidence type="ECO:0000256" key="1">
    <source>
        <dbReference type="SAM" id="MobiDB-lite"/>
    </source>
</evidence>
<sequence length="236" mass="24620">MNPLVEKLLRVREPLAWVLTALGTGFTIIFLVDFCGALIQGEDTVFEVARRSSGGSLGLTIMLAMVAAVWWCRLQAPVVTRSTVIAKVAAIVVAVGAGCDLILAILACVHAPGRTLGVALGFIGSLMVVTVKVLAIIALIVAASPLSHGEQSGETTRPRPVPAGSEQDDPAGSSGEDERNTPVWTTDEAAGASWAKASDAAQGAQASTWGTSGQALDWSQHRNQDSQGQHDDSRQP</sequence>
<feature type="compositionally biased region" description="Low complexity" evidence="1">
    <location>
        <begin position="189"/>
        <end position="207"/>
    </location>
</feature>
<evidence type="ECO:0000256" key="2">
    <source>
        <dbReference type="SAM" id="Phobius"/>
    </source>
</evidence>
<reference evidence="3 4" key="1">
    <citation type="submission" date="2017-06" db="EMBL/GenBank/DDBJ databases">
        <authorList>
            <consortium name="Pathogen Informatics"/>
        </authorList>
    </citation>
    <scope>NUCLEOTIDE SEQUENCE [LARGE SCALE GENOMIC DNA]</scope>
    <source>
        <strain evidence="3 4">NCTC11865</strain>
    </source>
</reference>
<evidence type="ECO:0000313" key="4">
    <source>
        <dbReference type="Proteomes" id="UP000215332"/>
    </source>
</evidence>
<organism evidence="3 4">
    <name type="scientific">Cutibacterium granulosum</name>
    <dbReference type="NCBI Taxonomy" id="33011"/>
    <lineage>
        <taxon>Bacteria</taxon>
        <taxon>Bacillati</taxon>
        <taxon>Actinomycetota</taxon>
        <taxon>Actinomycetes</taxon>
        <taxon>Propionibacteriales</taxon>
        <taxon>Propionibacteriaceae</taxon>
        <taxon>Cutibacterium</taxon>
    </lineage>
</organism>